<evidence type="ECO:0000313" key="2">
    <source>
        <dbReference type="EMBL" id="KAJ8472620.1"/>
    </source>
</evidence>
<dbReference type="SUPFAM" id="SSF56112">
    <property type="entry name" value="Protein kinase-like (PK-like)"/>
    <property type="match status" value="2"/>
</dbReference>
<dbReference type="PANTHER" id="PTHR44167:SF24">
    <property type="entry name" value="SERINE_THREONINE-PROTEIN KINASE CHK2"/>
    <property type="match status" value="1"/>
</dbReference>
<dbReference type="PROSITE" id="PS50011">
    <property type="entry name" value="PROTEIN_KINASE_DOM"/>
    <property type="match status" value="2"/>
</dbReference>
<gene>
    <name evidence="2" type="ORF">ONZ51_g8383</name>
</gene>
<organism evidence="2 3">
    <name type="scientific">Trametes cubensis</name>
    <dbReference type="NCBI Taxonomy" id="1111947"/>
    <lineage>
        <taxon>Eukaryota</taxon>
        <taxon>Fungi</taxon>
        <taxon>Dikarya</taxon>
        <taxon>Basidiomycota</taxon>
        <taxon>Agaricomycotina</taxon>
        <taxon>Agaricomycetes</taxon>
        <taxon>Polyporales</taxon>
        <taxon>Polyporaceae</taxon>
        <taxon>Trametes</taxon>
    </lineage>
</organism>
<dbReference type="EMBL" id="JAPEVG010000252">
    <property type="protein sequence ID" value="KAJ8472620.1"/>
    <property type="molecule type" value="Genomic_DNA"/>
</dbReference>
<dbReference type="InterPro" id="IPR000719">
    <property type="entry name" value="Prot_kinase_dom"/>
</dbReference>
<reference evidence="2" key="1">
    <citation type="submission" date="2022-11" db="EMBL/GenBank/DDBJ databases">
        <title>Genome Sequence of Cubamyces cubensis.</title>
        <authorList>
            <person name="Buettner E."/>
        </authorList>
    </citation>
    <scope>NUCLEOTIDE SEQUENCE</scope>
    <source>
        <strain evidence="2">MPL-01</strain>
    </source>
</reference>
<evidence type="ECO:0000259" key="1">
    <source>
        <dbReference type="PROSITE" id="PS50011"/>
    </source>
</evidence>
<name>A0AAD7TNQ2_9APHY</name>
<dbReference type="GO" id="GO:0005524">
    <property type="term" value="F:ATP binding"/>
    <property type="evidence" value="ECO:0007669"/>
    <property type="project" value="InterPro"/>
</dbReference>
<protein>
    <recommendedName>
        <fullName evidence="1">Protein kinase domain-containing protein</fullName>
    </recommendedName>
</protein>
<comment type="caution">
    <text evidence="2">The sequence shown here is derived from an EMBL/GenBank/DDBJ whole genome shotgun (WGS) entry which is preliminary data.</text>
</comment>
<dbReference type="GO" id="GO:0005634">
    <property type="term" value="C:nucleus"/>
    <property type="evidence" value="ECO:0007669"/>
    <property type="project" value="TreeGrafter"/>
</dbReference>
<dbReference type="Gene3D" id="1.10.510.10">
    <property type="entry name" value="Transferase(Phosphotransferase) domain 1"/>
    <property type="match status" value="2"/>
</dbReference>
<proteinExistence type="predicted"/>
<keyword evidence="3" id="KW-1185">Reference proteome</keyword>
<accession>A0AAD7TNQ2</accession>
<dbReference type="AlphaFoldDB" id="A0AAD7TNQ2"/>
<dbReference type="GO" id="GO:0044773">
    <property type="term" value="P:mitotic DNA damage checkpoint signaling"/>
    <property type="evidence" value="ECO:0007669"/>
    <property type="project" value="TreeGrafter"/>
</dbReference>
<evidence type="ECO:0000313" key="3">
    <source>
        <dbReference type="Proteomes" id="UP001215151"/>
    </source>
</evidence>
<sequence>MSSASESGGPPWEAYNPDGSIHMGGVPERLLDHPEMQRRGIRLGYAMNPGFVFASVPEGQQFAVKVLDLDTEELPIYERLLQAEKPRNHTIPCDIYREGHPLLIMPFLGSLDGLVIRKCHTLRHLLHIFQDLAEGVEFLHEQHVAHLDICPNNIVAALDEHVSAHPNSGLIFGRTYIIDFDTSRQLALGPGDQHAITLPPTQLPPPKDLAYFDPYSWDIYCLGQVISPPAGSILHGWLGGVHDGSSVKSAVVAQCANVDRLLGRRTLVLLLLLLTQPRLKYGHHVAFNSPFSNSPLRSMSSDGPPWFAYYPDGDIRFGGVPDRLLDHPEIRRRGINLTDALKPGVVFRAALDRPAFVVKVIDLDTEELPIYERLLRVSDIRLDYNHTVPSEIYRDGHPLLMMPYLNTLTSLLIKEGCTLDRLLDIFYQLVEGVEYLHDLRIAHLDICYDNVVTALPRDVPFHSEVVPRRVYLIDFNTSKRLTLGPGAQPAITLPPTQTPPPHGLKHFDPYSWDMYCLGRLLQDVMKNYSHDGKRPSWVAQHYANWLIGEERGCYAPVFEFGERLSHRLWSRPATST</sequence>
<dbReference type="PANTHER" id="PTHR44167">
    <property type="entry name" value="OVARIAN-SPECIFIC SERINE/THREONINE-PROTEIN KINASE LOK-RELATED"/>
    <property type="match status" value="1"/>
</dbReference>
<feature type="domain" description="Protein kinase" evidence="1">
    <location>
        <begin position="12"/>
        <end position="292"/>
    </location>
</feature>
<dbReference type="InterPro" id="IPR011009">
    <property type="entry name" value="Kinase-like_dom_sf"/>
</dbReference>
<dbReference type="GO" id="GO:0004674">
    <property type="term" value="F:protein serine/threonine kinase activity"/>
    <property type="evidence" value="ECO:0007669"/>
    <property type="project" value="TreeGrafter"/>
</dbReference>
<feature type="domain" description="Protein kinase" evidence="1">
    <location>
        <begin position="332"/>
        <end position="576"/>
    </location>
</feature>
<dbReference type="SMART" id="SM00220">
    <property type="entry name" value="S_TKc"/>
    <property type="match status" value="1"/>
</dbReference>
<dbReference type="Proteomes" id="UP001215151">
    <property type="component" value="Unassembled WGS sequence"/>
</dbReference>